<evidence type="ECO:0000256" key="4">
    <source>
        <dbReference type="ARBA" id="ARBA00022989"/>
    </source>
</evidence>
<dbReference type="EMBL" id="CP001707">
    <property type="protein sequence ID" value="ACV26668.1"/>
    <property type="molecule type" value="Genomic_DNA"/>
</dbReference>
<keyword evidence="8" id="KW-1185">Reference proteome</keyword>
<dbReference type="InterPro" id="IPR001123">
    <property type="entry name" value="LeuE-type"/>
</dbReference>
<keyword evidence="2" id="KW-1003">Cell membrane</keyword>
<evidence type="ECO:0000256" key="6">
    <source>
        <dbReference type="SAM" id="Phobius"/>
    </source>
</evidence>
<evidence type="ECO:0000256" key="5">
    <source>
        <dbReference type="ARBA" id="ARBA00023136"/>
    </source>
</evidence>
<dbReference type="Pfam" id="PF01810">
    <property type="entry name" value="LysE"/>
    <property type="match status" value="1"/>
</dbReference>
<keyword evidence="5 6" id="KW-0472">Membrane</keyword>
<dbReference type="eggNOG" id="COG1280">
    <property type="taxonomic scope" value="Bacteria"/>
</dbReference>
<dbReference type="KEGG" id="kko:Kkor_1249"/>
<dbReference type="GO" id="GO:0042970">
    <property type="term" value="F:homoserine transmembrane transporter activity"/>
    <property type="evidence" value="ECO:0007669"/>
    <property type="project" value="TreeGrafter"/>
</dbReference>
<dbReference type="PANTHER" id="PTHR30086:SF5">
    <property type="entry name" value="HOMOGENTISATE EXPORT PROTEIN"/>
    <property type="match status" value="1"/>
</dbReference>
<dbReference type="PIRSF" id="PIRSF006324">
    <property type="entry name" value="LeuE"/>
    <property type="match status" value="1"/>
</dbReference>
<keyword evidence="3 6" id="KW-0812">Transmembrane</keyword>
<keyword evidence="4 6" id="KW-1133">Transmembrane helix</keyword>
<accession>C7RBM6</accession>
<dbReference type="GO" id="GO:0005886">
    <property type="term" value="C:plasma membrane"/>
    <property type="evidence" value="ECO:0007669"/>
    <property type="project" value="UniProtKB-SubCell"/>
</dbReference>
<proteinExistence type="predicted"/>
<feature type="transmembrane region" description="Helical" evidence="6">
    <location>
        <begin position="120"/>
        <end position="141"/>
    </location>
</feature>
<name>C7RBM6_KANKD</name>
<feature type="transmembrane region" description="Helical" evidence="6">
    <location>
        <begin position="6"/>
        <end position="30"/>
    </location>
</feature>
<dbReference type="AlphaFoldDB" id="C7RBM6"/>
<evidence type="ECO:0000256" key="1">
    <source>
        <dbReference type="ARBA" id="ARBA00004651"/>
    </source>
</evidence>
<dbReference type="Proteomes" id="UP000001231">
    <property type="component" value="Chromosome"/>
</dbReference>
<dbReference type="PANTHER" id="PTHR30086">
    <property type="entry name" value="ARGININE EXPORTER PROTEIN ARGO"/>
    <property type="match status" value="1"/>
</dbReference>
<evidence type="ECO:0000313" key="7">
    <source>
        <dbReference type="EMBL" id="ACV26668.1"/>
    </source>
</evidence>
<feature type="transmembrane region" description="Helical" evidence="6">
    <location>
        <begin position="188"/>
        <end position="206"/>
    </location>
</feature>
<reference evidence="7 8" key="1">
    <citation type="journal article" date="2009" name="Stand. Genomic Sci.">
        <title>Complete genome sequence of Kangiella koreensis type strain (SW-125).</title>
        <authorList>
            <person name="Han C."/>
            <person name="Sikorski J."/>
            <person name="Lapidus A."/>
            <person name="Nolan M."/>
            <person name="Glavina Del Rio T."/>
            <person name="Tice H."/>
            <person name="Cheng J.F."/>
            <person name="Lucas S."/>
            <person name="Chen F."/>
            <person name="Copeland A."/>
            <person name="Ivanova N."/>
            <person name="Mavromatis K."/>
            <person name="Ovchinnikova G."/>
            <person name="Pati A."/>
            <person name="Bruce D."/>
            <person name="Goodwin L."/>
            <person name="Pitluck S."/>
            <person name="Chen A."/>
            <person name="Palaniappan K."/>
            <person name="Land M."/>
            <person name="Hauser L."/>
            <person name="Chang Y.J."/>
            <person name="Jeffries C.D."/>
            <person name="Chain P."/>
            <person name="Saunders E."/>
            <person name="Brettin T."/>
            <person name="Goker M."/>
            <person name="Tindall B.J."/>
            <person name="Bristow J."/>
            <person name="Eisen J.A."/>
            <person name="Markowitz V."/>
            <person name="Hugenholtz P."/>
            <person name="Kyrpides N.C."/>
            <person name="Klenk H.P."/>
            <person name="Detter J.C."/>
        </authorList>
    </citation>
    <scope>NUCLEOTIDE SEQUENCE [LARGE SCALE GENOMIC DNA]</scope>
    <source>
        <strain evidence="8">DSM 16069 / KCTC 12182 / SW-125</strain>
    </source>
</reference>
<protein>
    <submittedName>
        <fullName evidence="7">Lysine exporter protein (LYSE/YGGA)</fullName>
    </submittedName>
</protein>
<evidence type="ECO:0000313" key="8">
    <source>
        <dbReference type="Proteomes" id="UP000001231"/>
    </source>
</evidence>
<feature type="transmembrane region" description="Helical" evidence="6">
    <location>
        <begin position="147"/>
        <end position="168"/>
    </location>
</feature>
<dbReference type="FunCoup" id="C7RBM6">
    <property type="interactions" value="134"/>
</dbReference>
<evidence type="ECO:0000256" key="3">
    <source>
        <dbReference type="ARBA" id="ARBA00022692"/>
    </source>
</evidence>
<dbReference type="InParanoid" id="C7RBM6"/>
<gene>
    <name evidence="7" type="ordered locus">Kkor_1249</name>
</gene>
<dbReference type="HOGENOM" id="CLU_079569_2_0_6"/>
<feature type="transmembrane region" description="Helical" evidence="6">
    <location>
        <begin position="71"/>
        <end position="89"/>
    </location>
</feature>
<feature type="transmembrane region" description="Helical" evidence="6">
    <location>
        <begin position="42"/>
        <end position="65"/>
    </location>
</feature>
<comment type="subcellular location">
    <subcellularLocation>
        <location evidence="1">Cell membrane</location>
        <topology evidence="1">Multi-pass membrane protein</topology>
    </subcellularLocation>
</comment>
<sequence>MLDTTLILLFIPTFLVISATPGMCMTLSLTLGMSIGVRRTMYMMWGELIGVALVSVLAVVGVASIMLNYPMAFMILKYGGGAYLIYLGIQMWRSRGKMVIELNDNTPKTVSGRQLAMQGFVTAIANPKGWAFTVSLLPSFINPDLPMPPQLAALVAIILLSEFMFLMLYATGGKTLRRVLQRSDNVRLINRLSGSLMMAVGIWLAFG</sequence>
<organism evidence="7 8">
    <name type="scientific">Kangiella koreensis (strain DSM 16069 / JCM 12317 / KCTC 12182 / SW-125)</name>
    <dbReference type="NCBI Taxonomy" id="523791"/>
    <lineage>
        <taxon>Bacteria</taxon>
        <taxon>Pseudomonadati</taxon>
        <taxon>Pseudomonadota</taxon>
        <taxon>Gammaproteobacteria</taxon>
        <taxon>Kangiellales</taxon>
        <taxon>Kangiellaceae</taxon>
        <taxon>Kangiella</taxon>
    </lineage>
</organism>
<evidence type="ECO:0000256" key="2">
    <source>
        <dbReference type="ARBA" id="ARBA00022475"/>
    </source>
</evidence>